<name>A0AAD7WCQ6_9TELE</name>
<comment type="caution">
    <text evidence="2">The sequence shown here is derived from an EMBL/GenBank/DDBJ whole genome shotgun (WGS) entry which is preliminary data.</text>
</comment>
<sequence length="92" mass="10133">MMWETPTCLVPSPLQAAVIFEKCQDSEAIRFESGIPGSSLREQGQLTGTGQTKPDTPIWDTIVKLDLEGHTSPPITQVVAVDVVYQCWSEWG</sequence>
<proteinExistence type="predicted"/>
<evidence type="ECO:0000313" key="3">
    <source>
        <dbReference type="Proteomes" id="UP001221898"/>
    </source>
</evidence>
<evidence type="ECO:0000256" key="1">
    <source>
        <dbReference type="SAM" id="MobiDB-lite"/>
    </source>
</evidence>
<reference evidence="2" key="1">
    <citation type="journal article" date="2023" name="Science">
        <title>Genome structures resolve the early diversification of teleost fishes.</title>
        <authorList>
            <person name="Parey E."/>
            <person name="Louis A."/>
            <person name="Montfort J."/>
            <person name="Bouchez O."/>
            <person name="Roques C."/>
            <person name="Iampietro C."/>
            <person name="Lluch J."/>
            <person name="Castinel A."/>
            <person name="Donnadieu C."/>
            <person name="Desvignes T."/>
            <person name="Floi Bucao C."/>
            <person name="Jouanno E."/>
            <person name="Wen M."/>
            <person name="Mejri S."/>
            <person name="Dirks R."/>
            <person name="Jansen H."/>
            <person name="Henkel C."/>
            <person name="Chen W.J."/>
            <person name="Zahm M."/>
            <person name="Cabau C."/>
            <person name="Klopp C."/>
            <person name="Thompson A.W."/>
            <person name="Robinson-Rechavi M."/>
            <person name="Braasch I."/>
            <person name="Lecointre G."/>
            <person name="Bobe J."/>
            <person name="Postlethwait J.H."/>
            <person name="Berthelot C."/>
            <person name="Roest Crollius H."/>
            <person name="Guiguen Y."/>
        </authorList>
    </citation>
    <scope>NUCLEOTIDE SEQUENCE</scope>
    <source>
        <strain evidence="2">NC1722</strain>
    </source>
</reference>
<accession>A0AAD7WCQ6</accession>
<evidence type="ECO:0000313" key="2">
    <source>
        <dbReference type="EMBL" id="KAJ8391903.1"/>
    </source>
</evidence>
<dbReference type="AlphaFoldDB" id="A0AAD7WCQ6"/>
<dbReference type="Proteomes" id="UP001221898">
    <property type="component" value="Unassembled WGS sequence"/>
</dbReference>
<gene>
    <name evidence="2" type="ORF">AAFF_G00083740</name>
</gene>
<dbReference type="EMBL" id="JAINUG010000151">
    <property type="protein sequence ID" value="KAJ8391903.1"/>
    <property type="molecule type" value="Genomic_DNA"/>
</dbReference>
<keyword evidence="3" id="KW-1185">Reference proteome</keyword>
<organism evidence="2 3">
    <name type="scientific">Aldrovandia affinis</name>
    <dbReference type="NCBI Taxonomy" id="143900"/>
    <lineage>
        <taxon>Eukaryota</taxon>
        <taxon>Metazoa</taxon>
        <taxon>Chordata</taxon>
        <taxon>Craniata</taxon>
        <taxon>Vertebrata</taxon>
        <taxon>Euteleostomi</taxon>
        <taxon>Actinopterygii</taxon>
        <taxon>Neopterygii</taxon>
        <taxon>Teleostei</taxon>
        <taxon>Notacanthiformes</taxon>
        <taxon>Halosauridae</taxon>
        <taxon>Aldrovandia</taxon>
    </lineage>
</organism>
<feature type="compositionally biased region" description="Polar residues" evidence="1">
    <location>
        <begin position="40"/>
        <end position="53"/>
    </location>
</feature>
<feature type="region of interest" description="Disordered" evidence="1">
    <location>
        <begin position="34"/>
        <end position="53"/>
    </location>
</feature>
<protein>
    <submittedName>
        <fullName evidence="2">Uncharacterized protein</fullName>
    </submittedName>
</protein>